<feature type="compositionally biased region" description="Pro residues" evidence="1">
    <location>
        <begin position="148"/>
        <end position="164"/>
    </location>
</feature>
<sequence length="273" mass="30348">MVALFYSEMIHVSFVRINFHCEPSIPIPSRSPVITLAMDVPFNQAVLTSFLTPSAQSLDSLPIVSGSTNPEDYGASQQHETRTNIDSTPLMPRVETPTPFLPPPSGWISQSTRVYTRPCRCGKSECMWQFIYLDQMILATHEVLGSLPPTPTRHPNSTNPPPPRLSSHQKETFYVSSVEGPIFNIHKTFATPIIPGPDRDETGLLRFLEREPWADMRPDKLVCLGCGCDVGADSPWSWICHRNSCAGIDNAILRSVVDVWEAEVAGPSLIEEF</sequence>
<keyword evidence="3" id="KW-1185">Reference proteome</keyword>
<name>A0A2H3B1J5_9AGAR</name>
<protein>
    <submittedName>
        <fullName evidence="2">Uncharacterized protein</fullName>
    </submittedName>
</protein>
<proteinExistence type="predicted"/>
<accession>A0A2H3B1J5</accession>
<organism evidence="2 3">
    <name type="scientific">Armillaria solidipes</name>
    <dbReference type="NCBI Taxonomy" id="1076256"/>
    <lineage>
        <taxon>Eukaryota</taxon>
        <taxon>Fungi</taxon>
        <taxon>Dikarya</taxon>
        <taxon>Basidiomycota</taxon>
        <taxon>Agaricomycotina</taxon>
        <taxon>Agaricomycetes</taxon>
        <taxon>Agaricomycetidae</taxon>
        <taxon>Agaricales</taxon>
        <taxon>Marasmiineae</taxon>
        <taxon>Physalacriaceae</taxon>
        <taxon>Armillaria</taxon>
    </lineage>
</organism>
<dbReference type="Proteomes" id="UP000218334">
    <property type="component" value="Unassembled WGS sequence"/>
</dbReference>
<dbReference type="AlphaFoldDB" id="A0A2H3B1J5"/>
<evidence type="ECO:0000256" key="1">
    <source>
        <dbReference type="SAM" id="MobiDB-lite"/>
    </source>
</evidence>
<reference evidence="3" key="1">
    <citation type="journal article" date="2017" name="Nat. Ecol. Evol.">
        <title>Genome expansion and lineage-specific genetic innovations in the forest pathogenic fungi Armillaria.</title>
        <authorList>
            <person name="Sipos G."/>
            <person name="Prasanna A.N."/>
            <person name="Walter M.C."/>
            <person name="O'Connor E."/>
            <person name="Balint B."/>
            <person name="Krizsan K."/>
            <person name="Kiss B."/>
            <person name="Hess J."/>
            <person name="Varga T."/>
            <person name="Slot J."/>
            <person name="Riley R."/>
            <person name="Boka B."/>
            <person name="Rigling D."/>
            <person name="Barry K."/>
            <person name="Lee J."/>
            <person name="Mihaltcheva S."/>
            <person name="LaButti K."/>
            <person name="Lipzen A."/>
            <person name="Waldron R."/>
            <person name="Moloney N.M."/>
            <person name="Sperisen C."/>
            <person name="Kredics L."/>
            <person name="Vagvoelgyi C."/>
            <person name="Patrignani A."/>
            <person name="Fitzpatrick D."/>
            <person name="Nagy I."/>
            <person name="Doyle S."/>
            <person name="Anderson J.B."/>
            <person name="Grigoriev I.V."/>
            <person name="Gueldener U."/>
            <person name="Muensterkoetter M."/>
            <person name="Nagy L.G."/>
        </authorList>
    </citation>
    <scope>NUCLEOTIDE SEQUENCE [LARGE SCALE GENOMIC DNA]</scope>
    <source>
        <strain evidence="3">28-4</strain>
    </source>
</reference>
<dbReference type="EMBL" id="KZ293450">
    <property type="protein sequence ID" value="PBK64735.1"/>
    <property type="molecule type" value="Genomic_DNA"/>
</dbReference>
<feature type="region of interest" description="Disordered" evidence="1">
    <location>
        <begin position="147"/>
        <end position="169"/>
    </location>
</feature>
<gene>
    <name evidence="2" type="ORF">ARMSODRAFT_961914</name>
</gene>
<evidence type="ECO:0000313" key="2">
    <source>
        <dbReference type="EMBL" id="PBK64735.1"/>
    </source>
</evidence>
<evidence type="ECO:0000313" key="3">
    <source>
        <dbReference type="Proteomes" id="UP000218334"/>
    </source>
</evidence>